<dbReference type="RefSeq" id="WP_119781652.1">
    <property type="nucleotide sequence ID" value="NZ_QYUK01000011.1"/>
</dbReference>
<gene>
    <name evidence="1" type="ORF">D3874_23665</name>
</gene>
<keyword evidence="2" id="KW-1185">Reference proteome</keyword>
<accession>A0A418WHY4</accession>
<evidence type="ECO:0000313" key="1">
    <source>
        <dbReference type="EMBL" id="RJF89598.1"/>
    </source>
</evidence>
<comment type="caution">
    <text evidence="1">The sequence shown here is derived from an EMBL/GenBank/DDBJ whole genome shotgun (WGS) entry which is preliminary data.</text>
</comment>
<sequence length="125" mass="12811">MGRLAALGYEALPFGEDREPSAGLVIVGGPFAEPAGALLARLSPDGAVVLVIAEEVPPGLQAAAALCGAEILPESVSDAAFAGHLRTAARLWGEAARRRVMEAERAQVLAERDALRVLARSSAAA</sequence>
<dbReference type="OrthoDB" id="9808602at2"/>
<evidence type="ECO:0000313" key="2">
    <source>
        <dbReference type="Proteomes" id="UP000284605"/>
    </source>
</evidence>
<reference evidence="1 2" key="1">
    <citation type="submission" date="2018-09" db="EMBL/GenBank/DDBJ databases">
        <authorList>
            <person name="Zhu H."/>
        </authorList>
    </citation>
    <scope>NUCLEOTIDE SEQUENCE [LARGE SCALE GENOMIC DNA]</scope>
    <source>
        <strain evidence="1 2">K1W22B-8</strain>
    </source>
</reference>
<dbReference type="AlphaFoldDB" id="A0A418WHY4"/>
<proteinExistence type="predicted"/>
<protein>
    <submittedName>
        <fullName evidence="1">Uncharacterized protein</fullName>
    </submittedName>
</protein>
<dbReference type="Proteomes" id="UP000284605">
    <property type="component" value="Unassembled WGS sequence"/>
</dbReference>
<name>A0A418WHY4_9PROT</name>
<organism evidence="1 2">
    <name type="scientific">Oleomonas cavernae</name>
    <dbReference type="NCBI Taxonomy" id="2320859"/>
    <lineage>
        <taxon>Bacteria</taxon>
        <taxon>Pseudomonadati</taxon>
        <taxon>Pseudomonadota</taxon>
        <taxon>Alphaproteobacteria</taxon>
        <taxon>Acetobacterales</taxon>
        <taxon>Acetobacteraceae</taxon>
        <taxon>Oleomonas</taxon>
    </lineage>
</organism>
<dbReference type="EMBL" id="QYUK01000011">
    <property type="protein sequence ID" value="RJF89598.1"/>
    <property type="molecule type" value="Genomic_DNA"/>
</dbReference>